<feature type="compositionally biased region" description="Polar residues" evidence="4">
    <location>
        <begin position="436"/>
        <end position="453"/>
    </location>
</feature>
<evidence type="ECO:0000256" key="2">
    <source>
        <dbReference type="ARBA" id="ARBA00022670"/>
    </source>
</evidence>
<name>A0AAW0FFU5_9APHY</name>
<evidence type="ECO:0000313" key="7">
    <source>
        <dbReference type="Proteomes" id="UP001385951"/>
    </source>
</evidence>
<feature type="compositionally biased region" description="Basic and acidic residues" evidence="4">
    <location>
        <begin position="500"/>
        <end position="537"/>
    </location>
</feature>
<proteinExistence type="inferred from homology"/>
<accession>A0AAW0FFU5</accession>
<dbReference type="GO" id="GO:0008234">
    <property type="term" value="F:cysteine-type peptidase activity"/>
    <property type="evidence" value="ECO:0007669"/>
    <property type="project" value="InterPro"/>
</dbReference>
<comment type="similarity">
    <text evidence="1">Belongs to the peptidase C48 family.</text>
</comment>
<dbReference type="AlphaFoldDB" id="A0AAW0FFU5"/>
<gene>
    <name evidence="6" type="ORF">QCA50_020018</name>
</gene>
<dbReference type="SUPFAM" id="SSF54001">
    <property type="entry name" value="Cysteine proteinases"/>
    <property type="match status" value="1"/>
</dbReference>
<evidence type="ECO:0000256" key="4">
    <source>
        <dbReference type="SAM" id="MobiDB-lite"/>
    </source>
</evidence>
<keyword evidence="7" id="KW-1185">Reference proteome</keyword>
<feature type="domain" description="Ubiquitin-like protease family profile" evidence="5">
    <location>
        <begin position="179"/>
        <end position="351"/>
    </location>
</feature>
<dbReference type="InterPro" id="IPR003653">
    <property type="entry name" value="Peptidase_C48_C"/>
</dbReference>
<feature type="region of interest" description="Disordered" evidence="4">
    <location>
        <begin position="436"/>
        <end position="468"/>
    </location>
</feature>
<reference evidence="6 7" key="1">
    <citation type="submission" date="2022-09" db="EMBL/GenBank/DDBJ databases">
        <authorList>
            <person name="Palmer J.M."/>
        </authorList>
    </citation>
    <scope>NUCLEOTIDE SEQUENCE [LARGE SCALE GENOMIC DNA]</scope>
    <source>
        <strain evidence="6 7">DSM 7382</strain>
    </source>
</reference>
<dbReference type="Proteomes" id="UP001385951">
    <property type="component" value="Unassembled WGS sequence"/>
</dbReference>
<comment type="caution">
    <text evidence="6">The sequence shown here is derived from an EMBL/GenBank/DDBJ whole genome shotgun (WGS) entry which is preliminary data.</text>
</comment>
<organism evidence="6 7">
    <name type="scientific">Cerrena zonata</name>
    <dbReference type="NCBI Taxonomy" id="2478898"/>
    <lineage>
        <taxon>Eukaryota</taxon>
        <taxon>Fungi</taxon>
        <taxon>Dikarya</taxon>
        <taxon>Basidiomycota</taxon>
        <taxon>Agaricomycotina</taxon>
        <taxon>Agaricomycetes</taxon>
        <taxon>Polyporales</taxon>
        <taxon>Cerrenaceae</taxon>
        <taxon>Cerrena</taxon>
    </lineage>
</organism>
<keyword evidence="3" id="KW-0378">Hydrolase</keyword>
<evidence type="ECO:0000313" key="6">
    <source>
        <dbReference type="EMBL" id="KAK7676989.1"/>
    </source>
</evidence>
<evidence type="ECO:0000256" key="3">
    <source>
        <dbReference type="ARBA" id="ARBA00022801"/>
    </source>
</evidence>
<dbReference type="EMBL" id="JASBNA010000098">
    <property type="protein sequence ID" value="KAK7676989.1"/>
    <property type="molecule type" value="Genomic_DNA"/>
</dbReference>
<dbReference type="InterPro" id="IPR038765">
    <property type="entry name" value="Papain-like_cys_pep_sf"/>
</dbReference>
<sequence length="1082" mass="121527">MLSLQSSQYVSSELEVGFDDPLISAALNIPVTLLERMIPGETCISKLVRMEENQFLKIDTNQSFPAPRFSTLPVEQDLDDLANRSIPRVDDLNEVFSLLSDYAAEGWMTFIDPRYSEGPAPLCLVPYWIQKAHELDARRRWNESCEWLGRHSRSDDADQSELALTCLAAFDVLGWNESITVYKTTVATLHLQQLLAECQTSTMIIDAMVDSIGRRLDSEWIIDTFVGSLDVFFLLKNSSIRSNYNNSRTFRSLVDLGNRISDGSLTYLYLPVNIQGVHWAVFRIDASSCLIEYGDSLGWRPKADDCQILIWWLARHGLEGFTVRHDLPCARQPPQDSVSCGIIMINTIRHNIFGDDLWISPRQHVSRMREFRSITEGYREVLSSPTAQAKIDYPPPESSLAQPLSFSDIAVPVSLLPTPISIGLPSLPLAVSNVIPASSKPNTLPSPTQSTLTGKRKRQPEGTLSFGPISTEGYQLQVLKEYDCMRERAADIAAREVASQRRRAEATRKGNCDRKQKQRERQKAKEIASGERDPDGTKRRKTNITATLLPFDTTSLPALNIAEASRPYRIHKDKDRKHKPGNELKAAKNLNIYDPLIWRQIEEVAQVTRPQLAPSHIRRILIQRNCTVFERLSEQVIGRLIDRSGARPEWSKETLAKVAKGYNSGGHSTRSGILDDVPAVRDMLIAQLRAIRAAGVALSTRSVRGIMIGTLTKKAPQIFAIKLKRTGTFSCSTSFVKKFIDDHLQWSFRRVTKAAQKVPIDATQCCQASIYRQALSIRNHCIPAELRVNIDQTQVVISGGSGYTYETIGSKQVSATGHEEKRAFTVLVGVSASGEVLPFQTIWHGKTSKVLPTKDAPYRKEADEIGMVWEASQTDTYWSTFATMCSYLDECILQLDTWSVHRGKPFVNWITASHPFIIRDYVPGGCTGIFQPCDVGIQKLFKAAIRQAQHEDVVKETIEQLEKGIHPSQVRLDTRLGVLRERSVGWLVRAYNVINKPEIVLKAFLNCRVEGTEFNLSQESLKSREVLRKLTQIEVKDRALYADIQGSSATQSHCIGNIEVGPFEDVESEYNSDDSDISDIEE</sequence>
<dbReference type="PROSITE" id="PS50600">
    <property type="entry name" value="ULP_PROTEASE"/>
    <property type="match status" value="1"/>
</dbReference>
<dbReference type="Pfam" id="PF02902">
    <property type="entry name" value="Peptidase_C48"/>
    <property type="match status" value="1"/>
</dbReference>
<evidence type="ECO:0000256" key="1">
    <source>
        <dbReference type="ARBA" id="ARBA00005234"/>
    </source>
</evidence>
<protein>
    <recommendedName>
        <fullName evidence="5">Ubiquitin-like protease family profile domain-containing protein</fullName>
    </recommendedName>
</protein>
<feature type="region of interest" description="Disordered" evidence="4">
    <location>
        <begin position="500"/>
        <end position="542"/>
    </location>
</feature>
<evidence type="ECO:0000259" key="5">
    <source>
        <dbReference type="PROSITE" id="PS50600"/>
    </source>
</evidence>
<keyword evidence="2" id="KW-0645">Protease</keyword>
<dbReference type="Gene3D" id="3.40.395.10">
    <property type="entry name" value="Adenoviral Proteinase, Chain A"/>
    <property type="match status" value="1"/>
</dbReference>
<dbReference type="GO" id="GO:0006508">
    <property type="term" value="P:proteolysis"/>
    <property type="evidence" value="ECO:0007669"/>
    <property type="project" value="UniProtKB-KW"/>
</dbReference>
<dbReference type="GO" id="GO:0019783">
    <property type="term" value="F:ubiquitin-like protein peptidase activity"/>
    <property type="evidence" value="ECO:0007669"/>
    <property type="project" value="UniProtKB-ARBA"/>
</dbReference>